<feature type="transmembrane region" description="Helical" evidence="2">
    <location>
        <begin position="352"/>
        <end position="370"/>
    </location>
</feature>
<gene>
    <name evidence="3" type="ORF">H6P81_005217</name>
</gene>
<evidence type="ECO:0000313" key="4">
    <source>
        <dbReference type="Proteomes" id="UP000825729"/>
    </source>
</evidence>
<reference evidence="3 4" key="1">
    <citation type="submission" date="2021-07" db="EMBL/GenBank/DDBJ databases">
        <title>The Aristolochia fimbriata genome: insights into angiosperm evolution, floral development and chemical biosynthesis.</title>
        <authorList>
            <person name="Jiao Y."/>
        </authorList>
    </citation>
    <scope>NUCLEOTIDE SEQUENCE [LARGE SCALE GENOMIC DNA]</scope>
    <source>
        <strain evidence="3">IBCAS-2021</strain>
        <tissue evidence="3">Leaf</tissue>
    </source>
</reference>
<dbReference type="EMBL" id="JAINDJ010000003">
    <property type="protein sequence ID" value="KAG9452313.1"/>
    <property type="molecule type" value="Genomic_DNA"/>
</dbReference>
<proteinExistence type="predicted"/>
<dbReference type="AlphaFoldDB" id="A0AAV7EYB6"/>
<evidence type="ECO:0000313" key="3">
    <source>
        <dbReference type="EMBL" id="KAG9452313.1"/>
    </source>
</evidence>
<feature type="region of interest" description="Disordered" evidence="1">
    <location>
        <begin position="395"/>
        <end position="414"/>
    </location>
</feature>
<sequence>MGTSTAIKSRATLYHFTSSNLNLTFCPCKDRNPSEGKAKRPAEILLVSGNQVSRLQSKGKCRMLMKRLNSLTTAGGSKQAARAMATDFDTCKQQQLAMSFISTEEDTTDQTNTNERKTGGRRKKIISFPPLEPVISCRCYSASIDEFRIGHGGELDLTRIVVVDGGQIEIYQVVCEFGGGGGGSGRARKVRSFVTAESLAGAKDPEANGTFVNFVLLSPPTLGSVVSAFGRFGFVNSGSGRGNREGGGGGRRGEASPDLLVAGAVAAERLIRPENLLAYGAERLRLRIRRRFELQLIAHFRRFAIAFGSSAKGGLGRLRLALPVLDHRPGIDGERELGIHNPDALFGVFPKAVVNAFPFVLLLLLLLLLGRRRRGGGRRSGGDFVPHLRGLRRLRSRSQGRHVGPHVAPQRPPISKAPRAELASVLLH</sequence>
<keyword evidence="2" id="KW-0812">Transmembrane</keyword>
<feature type="compositionally biased region" description="Basic residues" evidence="1">
    <location>
        <begin position="395"/>
        <end position="404"/>
    </location>
</feature>
<accession>A0AAV7EYB6</accession>
<name>A0AAV7EYB6_ARIFI</name>
<dbReference type="Proteomes" id="UP000825729">
    <property type="component" value="Unassembled WGS sequence"/>
</dbReference>
<evidence type="ECO:0000256" key="1">
    <source>
        <dbReference type="SAM" id="MobiDB-lite"/>
    </source>
</evidence>
<keyword evidence="2" id="KW-0472">Membrane</keyword>
<keyword evidence="2" id="KW-1133">Transmembrane helix</keyword>
<comment type="caution">
    <text evidence="3">The sequence shown here is derived from an EMBL/GenBank/DDBJ whole genome shotgun (WGS) entry which is preliminary data.</text>
</comment>
<evidence type="ECO:0000256" key="2">
    <source>
        <dbReference type="SAM" id="Phobius"/>
    </source>
</evidence>
<protein>
    <submittedName>
        <fullName evidence="3">Uncharacterized protein</fullName>
    </submittedName>
</protein>
<keyword evidence="4" id="KW-1185">Reference proteome</keyword>
<organism evidence="3 4">
    <name type="scientific">Aristolochia fimbriata</name>
    <name type="common">White veined hardy Dutchman's pipe vine</name>
    <dbReference type="NCBI Taxonomy" id="158543"/>
    <lineage>
        <taxon>Eukaryota</taxon>
        <taxon>Viridiplantae</taxon>
        <taxon>Streptophyta</taxon>
        <taxon>Embryophyta</taxon>
        <taxon>Tracheophyta</taxon>
        <taxon>Spermatophyta</taxon>
        <taxon>Magnoliopsida</taxon>
        <taxon>Magnoliidae</taxon>
        <taxon>Piperales</taxon>
        <taxon>Aristolochiaceae</taxon>
        <taxon>Aristolochia</taxon>
    </lineage>
</organism>